<feature type="transmembrane region" description="Helical" evidence="8">
    <location>
        <begin position="20"/>
        <end position="44"/>
    </location>
</feature>
<dbReference type="InterPro" id="IPR050330">
    <property type="entry name" value="Bact_OuterMem_StrucFunc"/>
</dbReference>
<comment type="similarity">
    <text evidence="2">Belongs to the MotB family.</text>
</comment>
<dbReference type="Gene3D" id="3.30.1330.60">
    <property type="entry name" value="OmpA-like domain"/>
    <property type="match status" value="1"/>
</dbReference>
<evidence type="ECO:0000256" key="6">
    <source>
        <dbReference type="ARBA" id="ARBA00023136"/>
    </source>
</evidence>
<dbReference type="Proteomes" id="UP000325292">
    <property type="component" value="Chromosome"/>
</dbReference>
<dbReference type="EMBL" id="CP019454">
    <property type="protein sequence ID" value="AUW94989.1"/>
    <property type="molecule type" value="Genomic_DNA"/>
</dbReference>
<sequence length="248" mass="26545">MNTLWEKDDEEGAGNEGGGMMRWLLTYADLITLLLAFFIILYAMSRNQEVKFAMVSQALAQQFDSKSVVGSSPGPSIINGLSGTHAELASMNHLQNELQQAIAAKGLANQVSVGSNGRGVEVSLNASLLFPPGSARISLQAQALLETLGQALKTVPNDIEVAGYTDSTPIRTVQYPSNWQLSAARAANVVYVLAHVPGIMPQRLSIAAFGRYHPVASNQTAQGRQQNRRVNILVLYSQVAQVAIGNGP</sequence>
<dbReference type="Pfam" id="PF00691">
    <property type="entry name" value="OmpA"/>
    <property type="match status" value="1"/>
</dbReference>
<dbReference type="Pfam" id="PF13677">
    <property type="entry name" value="MotB_plug"/>
    <property type="match status" value="1"/>
</dbReference>
<accession>A0ABM6RUL6</accession>
<gene>
    <name evidence="10" type="ORF">BXT84_14360</name>
</gene>
<dbReference type="InterPro" id="IPR036737">
    <property type="entry name" value="OmpA-like_sf"/>
</dbReference>
<evidence type="ECO:0000313" key="10">
    <source>
        <dbReference type="EMBL" id="AUW94989.1"/>
    </source>
</evidence>
<evidence type="ECO:0000256" key="2">
    <source>
        <dbReference type="ARBA" id="ARBA00008914"/>
    </source>
</evidence>
<keyword evidence="11" id="KW-1185">Reference proteome</keyword>
<dbReference type="InterPro" id="IPR025713">
    <property type="entry name" value="MotB-like_N_dom"/>
</dbReference>
<evidence type="ECO:0000256" key="1">
    <source>
        <dbReference type="ARBA" id="ARBA00004162"/>
    </source>
</evidence>
<name>A0ABM6RUL6_9FIRM</name>
<organism evidence="10 11">
    <name type="scientific">Sulfobacillus thermotolerans</name>
    <dbReference type="NCBI Taxonomy" id="338644"/>
    <lineage>
        <taxon>Bacteria</taxon>
        <taxon>Bacillati</taxon>
        <taxon>Bacillota</taxon>
        <taxon>Clostridia</taxon>
        <taxon>Eubacteriales</taxon>
        <taxon>Clostridiales Family XVII. Incertae Sedis</taxon>
        <taxon>Sulfobacillus</taxon>
    </lineage>
</organism>
<evidence type="ECO:0000256" key="8">
    <source>
        <dbReference type="SAM" id="Phobius"/>
    </source>
</evidence>
<feature type="domain" description="OmpA-like" evidence="9">
    <location>
        <begin position="117"/>
        <end position="238"/>
    </location>
</feature>
<keyword evidence="3" id="KW-1003">Cell membrane</keyword>
<keyword evidence="6 7" id="KW-0472">Membrane</keyword>
<reference evidence="10 11" key="1">
    <citation type="journal article" date="2019" name="Sci. Rep.">
        <title>Sulfobacillus thermotolerans: new insights into resistance and metabolic capacities of acidophilic chemolithotrophs.</title>
        <authorList>
            <person name="Panyushkina A.E."/>
            <person name="Babenko V.V."/>
            <person name="Nikitina A.S."/>
            <person name="Selezneva O.V."/>
            <person name="Tsaplina I.A."/>
            <person name="Letarova M.A."/>
            <person name="Kostryukova E.S."/>
            <person name="Letarov A.V."/>
        </authorList>
    </citation>
    <scope>NUCLEOTIDE SEQUENCE [LARGE SCALE GENOMIC DNA]</scope>
    <source>
        <strain evidence="10 11">Kr1</strain>
    </source>
</reference>
<evidence type="ECO:0000259" key="9">
    <source>
        <dbReference type="PROSITE" id="PS51123"/>
    </source>
</evidence>
<evidence type="ECO:0000313" key="11">
    <source>
        <dbReference type="Proteomes" id="UP000325292"/>
    </source>
</evidence>
<dbReference type="SUPFAM" id="SSF103088">
    <property type="entry name" value="OmpA-like"/>
    <property type="match status" value="1"/>
</dbReference>
<dbReference type="CDD" id="cd07185">
    <property type="entry name" value="OmpA_C-like"/>
    <property type="match status" value="1"/>
</dbReference>
<evidence type="ECO:0000256" key="7">
    <source>
        <dbReference type="PROSITE-ProRule" id="PRU00473"/>
    </source>
</evidence>
<dbReference type="PANTHER" id="PTHR30329">
    <property type="entry name" value="STATOR ELEMENT OF FLAGELLAR MOTOR COMPLEX"/>
    <property type="match status" value="1"/>
</dbReference>
<dbReference type="PANTHER" id="PTHR30329:SF21">
    <property type="entry name" value="LIPOPROTEIN YIAD-RELATED"/>
    <property type="match status" value="1"/>
</dbReference>
<comment type="subcellular location">
    <subcellularLocation>
        <location evidence="1">Cell membrane</location>
        <topology evidence="1">Single-pass membrane protein</topology>
    </subcellularLocation>
</comment>
<evidence type="ECO:0000256" key="5">
    <source>
        <dbReference type="ARBA" id="ARBA00022989"/>
    </source>
</evidence>
<keyword evidence="5 8" id="KW-1133">Transmembrane helix</keyword>
<evidence type="ECO:0000256" key="4">
    <source>
        <dbReference type="ARBA" id="ARBA00022692"/>
    </source>
</evidence>
<evidence type="ECO:0000256" key="3">
    <source>
        <dbReference type="ARBA" id="ARBA00022475"/>
    </source>
</evidence>
<dbReference type="InterPro" id="IPR006665">
    <property type="entry name" value="OmpA-like"/>
</dbReference>
<protein>
    <recommendedName>
        <fullName evidence="9">OmpA-like domain-containing protein</fullName>
    </recommendedName>
</protein>
<keyword evidence="4 8" id="KW-0812">Transmembrane</keyword>
<dbReference type="PROSITE" id="PS51123">
    <property type="entry name" value="OMPA_2"/>
    <property type="match status" value="1"/>
</dbReference>
<proteinExistence type="inferred from homology"/>